<dbReference type="RefSeq" id="WP_002689126.1">
    <property type="nucleotide sequence ID" value="NZ_UFTJ01000002.1"/>
</dbReference>
<name>A0A376C0B7_9FLAO</name>
<proteinExistence type="inferred from homology"/>
<dbReference type="NCBIfam" id="TIGR01903">
    <property type="entry name" value="cas5_csm4"/>
    <property type="match status" value="1"/>
</dbReference>
<dbReference type="InterPro" id="IPR005510">
    <property type="entry name" value="Csm4"/>
</dbReference>
<dbReference type="EMBL" id="UFTJ01000002">
    <property type="protein sequence ID" value="SSZ55638.1"/>
    <property type="molecule type" value="Genomic_DNA"/>
</dbReference>
<dbReference type="GO" id="GO:0003723">
    <property type="term" value="F:RNA binding"/>
    <property type="evidence" value="ECO:0007669"/>
    <property type="project" value="UniProtKB-KW"/>
</dbReference>
<evidence type="ECO:0000313" key="7">
    <source>
        <dbReference type="Proteomes" id="UP000255515"/>
    </source>
</evidence>
<evidence type="ECO:0000313" key="6">
    <source>
        <dbReference type="EMBL" id="SSZ55638.1"/>
    </source>
</evidence>
<evidence type="ECO:0000256" key="2">
    <source>
        <dbReference type="ARBA" id="ARBA00016109"/>
    </source>
</evidence>
<feature type="domain" description="Csm4 C-terminal" evidence="5">
    <location>
        <begin position="253"/>
        <end position="332"/>
    </location>
</feature>
<evidence type="ECO:0000256" key="4">
    <source>
        <dbReference type="ARBA" id="ARBA00023118"/>
    </source>
</evidence>
<reference evidence="6 7" key="1">
    <citation type="submission" date="2018-06" db="EMBL/GenBank/DDBJ databases">
        <authorList>
            <consortium name="Pathogen Informatics"/>
            <person name="Doyle S."/>
        </authorList>
    </citation>
    <scope>NUCLEOTIDE SEQUENCE [LARGE SCALE GENOMIC DNA]</scope>
    <source>
        <strain evidence="6 7">NCTC11661</strain>
    </source>
</reference>
<gene>
    <name evidence="6" type="ORF">NCTC11661_01021</name>
</gene>
<comment type="similarity">
    <text evidence="1">Belongs to the CRISPR-associated Csm4 family.</text>
</comment>
<evidence type="ECO:0000259" key="5">
    <source>
        <dbReference type="Pfam" id="PF17953"/>
    </source>
</evidence>
<dbReference type="InterPro" id="IPR040932">
    <property type="entry name" value="Csm4_C"/>
</dbReference>
<keyword evidence="3" id="KW-0694">RNA-binding</keyword>
<evidence type="ECO:0000256" key="1">
    <source>
        <dbReference type="ARBA" id="ARBA00005772"/>
    </source>
</evidence>
<dbReference type="Proteomes" id="UP000255515">
    <property type="component" value="Unassembled WGS sequence"/>
</dbReference>
<dbReference type="GO" id="GO:0051607">
    <property type="term" value="P:defense response to virus"/>
    <property type="evidence" value="ECO:0007669"/>
    <property type="project" value="UniProtKB-KW"/>
</dbReference>
<keyword evidence="4" id="KW-0051">Antiviral defense</keyword>
<accession>A0A376C0B7</accession>
<organism evidence="6 7">
    <name type="scientific">Bergeyella zoohelcum</name>
    <dbReference type="NCBI Taxonomy" id="1015"/>
    <lineage>
        <taxon>Bacteria</taxon>
        <taxon>Pseudomonadati</taxon>
        <taxon>Bacteroidota</taxon>
        <taxon>Flavobacteriia</taxon>
        <taxon>Flavobacteriales</taxon>
        <taxon>Weeksellaceae</taxon>
        <taxon>Bergeyella</taxon>
    </lineage>
</organism>
<evidence type="ECO:0000256" key="3">
    <source>
        <dbReference type="ARBA" id="ARBA00022884"/>
    </source>
</evidence>
<dbReference type="AlphaFoldDB" id="A0A376C0B7"/>
<sequence length="339" mass="39000">MKVMKLKCLESAKFHIGEYTEDQNTVLFNTANIIHSDVLFGAFISALAERNPEKIEAFKSYAATGEWCISSAFYLLERKNEKVKGKDTLFLPKPVSLNLYQAKDLTQFDVKKFKKIEFISQRIWEQGITPDLWFDEEGICFQPNSKAICLKEEMTEKVEFYTITDEEKVHLKDGEENELYTRTCIELLGNEAWEVHFYFFMKDDHLPEEDQALALQIWENVAANGIGGERSTGCGYVKSIEISEHDFSQIPAKSLVALGLIFPETLDHLSYYQTKTRGGMRYGNEDNNKRLKVITAITEGAIVKKSIPARVIDLSEADKKYWKYSSNFVLPLHTNFDFE</sequence>
<dbReference type="Pfam" id="PF17953">
    <property type="entry name" value="Csm4_C"/>
    <property type="match status" value="1"/>
</dbReference>
<protein>
    <recommendedName>
        <fullName evidence="2">CRISPR system Cms protein Csm4</fullName>
    </recommendedName>
</protein>